<dbReference type="EMBL" id="AMQM01006526">
    <property type="status" value="NOT_ANNOTATED_CDS"/>
    <property type="molecule type" value="Genomic_DNA"/>
</dbReference>
<dbReference type="PANTHER" id="PTHR45749:SF21">
    <property type="entry name" value="DUF4371 DOMAIN-CONTAINING PROTEIN"/>
    <property type="match status" value="1"/>
</dbReference>
<organism evidence="2 3">
    <name type="scientific">Helobdella robusta</name>
    <name type="common">Californian leech</name>
    <dbReference type="NCBI Taxonomy" id="6412"/>
    <lineage>
        <taxon>Eukaryota</taxon>
        <taxon>Metazoa</taxon>
        <taxon>Spiralia</taxon>
        <taxon>Lophotrochozoa</taxon>
        <taxon>Annelida</taxon>
        <taxon>Clitellata</taxon>
        <taxon>Hirudinea</taxon>
        <taxon>Rhynchobdellida</taxon>
        <taxon>Glossiphoniidae</taxon>
        <taxon>Helobdella</taxon>
    </lineage>
</organism>
<protein>
    <recommendedName>
        <fullName evidence="4">DUF4371 domain-containing protein</fullName>
    </recommendedName>
</protein>
<dbReference type="OrthoDB" id="6608753at2759"/>
<dbReference type="EnsemblMetazoa" id="HelroT178668">
    <property type="protein sequence ID" value="HelroP178668"/>
    <property type="gene ID" value="HelroG178668"/>
</dbReference>
<evidence type="ECO:0000313" key="1">
    <source>
        <dbReference type="EMBL" id="ESN96868.1"/>
    </source>
</evidence>
<dbReference type="InParanoid" id="T1FDJ3"/>
<dbReference type="Proteomes" id="UP000015101">
    <property type="component" value="Unassembled WGS sequence"/>
</dbReference>
<dbReference type="eggNOG" id="ENOG502SW89">
    <property type="taxonomic scope" value="Eukaryota"/>
</dbReference>
<name>T1FDJ3_HELRO</name>
<sequence length="312" mass="35860">MTFGNAGKERCMILLLSIVIKLKPPVIHSPSFLFNNCLYTVAQHYTESGTDEIYLQRIDLSKYPNDKSSLSTTSSSSNASHALPFQDIRADDYATNNRRMKLTSDNFNDRVDGDEDMDDVFDTTSDEEKKDRVVITYFHYKFDDNDHAFTRKGFNNWKHALDKFKAHEKSLSHQEAYLCKQGLAIWGKTDSTANFNNLLKIHCEDSKELSSWLKRSGYKWNSREIQIETIEMLAFSVLKIFISELFFFAPFYSIMIDESTDASTIVVIQKKKSKEYIFHFNIKNWGAGETNSPADGRDYCVENKIVGSASLE</sequence>
<evidence type="ECO:0008006" key="4">
    <source>
        <dbReference type="Google" id="ProtNLM"/>
    </source>
</evidence>
<reference evidence="2" key="3">
    <citation type="submission" date="2015-06" db="UniProtKB">
        <authorList>
            <consortium name="EnsemblMetazoa"/>
        </authorList>
    </citation>
    <scope>IDENTIFICATION</scope>
</reference>
<dbReference type="PANTHER" id="PTHR45749">
    <property type="match status" value="1"/>
</dbReference>
<dbReference type="STRING" id="6412.T1FDJ3"/>
<dbReference type="AlphaFoldDB" id="T1FDJ3"/>
<dbReference type="KEGG" id="hro:HELRODRAFT_178668"/>
<proteinExistence type="predicted"/>
<dbReference type="GeneID" id="20206892"/>
<accession>T1FDJ3</accession>
<evidence type="ECO:0000313" key="3">
    <source>
        <dbReference type="Proteomes" id="UP000015101"/>
    </source>
</evidence>
<evidence type="ECO:0000313" key="2">
    <source>
        <dbReference type="EnsemblMetazoa" id="HelroP178668"/>
    </source>
</evidence>
<dbReference type="EMBL" id="KB097487">
    <property type="protein sequence ID" value="ESN96868.1"/>
    <property type="molecule type" value="Genomic_DNA"/>
</dbReference>
<keyword evidence="3" id="KW-1185">Reference proteome</keyword>
<dbReference type="RefSeq" id="XP_009025008.1">
    <property type="nucleotide sequence ID" value="XM_009026760.1"/>
</dbReference>
<reference evidence="1 3" key="2">
    <citation type="journal article" date="2013" name="Nature">
        <title>Insights into bilaterian evolution from three spiralian genomes.</title>
        <authorList>
            <person name="Simakov O."/>
            <person name="Marletaz F."/>
            <person name="Cho S.J."/>
            <person name="Edsinger-Gonzales E."/>
            <person name="Havlak P."/>
            <person name="Hellsten U."/>
            <person name="Kuo D.H."/>
            <person name="Larsson T."/>
            <person name="Lv J."/>
            <person name="Arendt D."/>
            <person name="Savage R."/>
            <person name="Osoegawa K."/>
            <person name="de Jong P."/>
            <person name="Grimwood J."/>
            <person name="Chapman J.A."/>
            <person name="Shapiro H."/>
            <person name="Aerts A."/>
            <person name="Otillar R.P."/>
            <person name="Terry A.Y."/>
            <person name="Boore J.L."/>
            <person name="Grigoriev I.V."/>
            <person name="Lindberg D.R."/>
            <person name="Seaver E.C."/>
            <person name="Weisblat D.A."/>
            <person name="Putnam N.H."/>
            <person name="Rokhsar D.S."/>
        </authorList>
    </citation>
    <scope>NUCLEOTIDE SEQUENCE</scope>
</reference>
<reference evidence="3" key="1">
    <citation type="submission" date="2012-12" db="EMBL/GenBank/DDBJ databases">
        <authorList>
            <person name="Hellsten U."/>
            <person name="Grimwood J."/>
            <person name="Chapman J.A."/>
            <person name="Shapiro H."/>
            <person name="Aerts A."/>
            <person name="Otillar R.P."/>
            <person name="Terry A.Y."/>
            <person name="Boore J.L."/>
            <person name="Simakov O."/>
            <person name="Marletaz F."/>
            <person name="Cho S.-J."/>
            <person name="Edsinger-Gonzales E."/>
            <person name="Havlak P."/>
            <person name="Kuo D.-H."/>
            <person name="Larsson T."/>
            <person name="Lv J."/>
            <person name="Arendt D."/>
            <person name="Savage R."/>
            <person name="Osoegawa K."/>
            <person name="de Jong P."/>
            <person name="Lindberg D.R."/>
            <person name="Seaver E.C."/>
            <person name="Weisblat D.A."/>
            <person name="Putnam N.H."/>
            <person name="Grigoriev I.V."/>
            <person name="Rokhsar D.S."/>
        </authorList>
    </citation>
    <scope>NUCLEOTIDE SEQUENCE</scope>
</reference>
<gene>
    <name evidence="2" type="primary">20206892</name>
    <name evidence="1" type="ORF">HELRODRAFT_178668</name>
</gene>
<dbReference type="HOGENOM" id="CLU_892203_0_0_1"/>
<dbReference type="CTD" id="20206892"/>